<reference evidence="2 3" key="1">
    <citation type="submission" date="2022-08" db="EMBL/GenBank/DDBJ databases">
        <title>Paenibacillus endoradicis sp. nov., Paenibacillus radicibacter sp. nov and Paenibacillus pararadicis sp. nov., three cold-adapted plant growth-promoting bacteria isolated from root of Larix gmelinii in Great Khingan.</title>
        <authorList>
            <person name="Xue H."/>
        </authorList>
    </citation>
    <scope>NUCLEOTIDE SEQUENCE [LARGE SCALE GENOMIC DNA]</scope>
    <source>
        <strain evidence="2 3">N5-1-1-5</strain>
    </source>
</reference>
<sequence length="396" mass="45615">MLQRNPIPLEKELKPFFQPILSLQNQKIIGYEALGRIVKEGRVHSLGPFFHDSTISDEHHLQVDRLLREKAISTIAQSDDNAAMLFLNLKPSWIYRKYKETGVLPTLQFVEKHGLEPSRVVIEITEEEFHGRLDELSKIVEVYRQQGCLVAIDDIGSGYSNYDRIASIKPNILKIDLKLLKKSKNHEGYNALLNSFSILSSQMGSSLLIEGVETKQDLYHSLKAGARYVQGFLFSEAREDFQSERNYELLLKEEIRIYTEQEITRYRALFSVQESLNDLISSETHISSARDADAMIGNLLGTVADNVMRIYICREDGCQVSSNFMRDMEEGWKQDAQFQGSNWIWRPYFIPNMMRMNNQRQGMLSQVYTDLDTAQPMQTYSCPVGDTHYIFLDLSV</sequence>
<dbReference type="Pfam" id="PF00563">
    <property type="entry name" value="EAL"/>
    <property type="match status" value="1"/>
</dbReference>
<dbReference type="RefSeq" id="WP_258217605.1">
    <property type="nucleotide sequence ID" value="NZ_JANQBD010000035.1"/>
</dbReference>
<dbReference type="InterPro" id="IPR029151">
    <property type="entry name" value="Sensor-like_sf"/>
</dbReference>
<proteinExistence type="predicted"/>
<dbReference type="PANTHER" id="PTHR33121">
    <property type="entry name" value="CYCLIC DI-GMP PHOSPHODIESTERASE PDEF"/>
    <property type="match status" value="1"/>
</dbReference>
<keyword evidence="3" id="KW-1185">Reference proteome</keyword>
<name>A0ABT1YSA7_9BACL</name>
<dbReference type="Pfam" id="PF10388">
    <property type="entry name" value="YkuI_C"/>
    <property type="match status" value="1"/>
</dbReference>
<accession>A0ABT1YSA7</accession>
<dbReference type="InterPro" id="IPR050706">
    <property type="entry name" value="Cyclic-di-GMP_PDE-like"/>
</dbReference>
<gene>
    <name evidence="2" type="ORF">NV381_33245</name>
</gene>
<dbReference type="InterPro" id="IPR018842">
    <property type="entry name" value="YkuI_C"/>
</dbReference>
<dbReference type="SMART" id="SM00052">
    <property type="entry name" value="EAL"/>
    <property type="match status" value="1"/>
</dbReference>
<feature type="domain" description="EAL" evidence="1">
    <location>
        <begin position="1"/>
        <end position="251"/>
    </location>
</feature>
<comment type="caution">
    <text evidence="2">The sequence shown here is derived from an EMBL/GenBank/DDBJ whole genome shotgun (WGS) entry which is preliminary data.</text>
</comment>
<dbReference type="SUPFAM" id="SSF103190">
    <property type="entry name" value="Sensory domain-like"/>
    <property type="match status" value="1"/>
</dbReference>
<organism evidence="2 3">
    <name type="scientific">Paenibacillus radicis</name>
    <name type="common">ex Xue et al. 2023</name>
    <dbReference type="NCBI Taxonomy" id="2972489"/>
    <lineage>
        <taxon>Bacteria</taxon>
        <taxon>Bacillati</taxon>
        <taxon>Bacillota</taxon>
        <taxon>Bacilli</taxon>
        <taxon>Bacillales</taxon>
        <taxon>Paenibacillaceae</taxon>
        <taxon>Paenibacillus</taxon>
    </lineage>
</organism>
<dbReference type="Gene3D" id="3.20.20.450">
    <property type="entry name" value="EAL domain"/>
    <property type="match status" value="1"/>
</dbReference>
<evidence type="ECO:0000313" key="3">
    <source>
        <dbReference type="Proteomes" id="UP001300012"/>
    </source>
</evidence>
<dbReference type="PROSITE" id="PS50883">
    <property type="entry name" value="EAL"/>
    <property type="match status" value="1"/>
</dbReference>
<evidence type="ECO:0000313" key="2">
    <source>
        <dbReference type="EMBL" id="MCR8636067.1"/>
    </source>
</evidence>
<evidence type="ECO:0000259" key="1">
    <source>
        <dbReference type="PROSITE" id="PS50883"/>
    </source>
</evidence>
<dbReference type="InterPro" id="IPR001633">
    <property type="entry name" value="EAL_dom"/>
</dbReference>
<dbReference type="Gene3D" id="3.30.450.20">
    <property type="entry name" value="PAS domain"/>
    <property type="match status" value="1"/>
</dbReference>
<dbReference type="PANTHER" id="PTHR33121:SF82">
    <property type="entry name" value="SIGNAL TRANSDUCTION PROTEIN CONTAINING A EAL DOMAIN"/>
    <property type="match status" value="1"/>
</dbReference>
<dbReference type="InterPro" id="IPR035919">
    <property type="entry name" value="EAL_sf"/>
</dbReference>
<protein>
    <submittedName>
        <fullName evidence="2">EAL domain-containing protein</fullName>
    </submittedName>
</protein>
<dbReference type="SUPFAM" id="SSF141868">
    <property type="entry name" value="EAL domain-like"/>
    <property type="match status" value="1"/>
</dbReference>
<dbReference type="Proteomes" id="UP001300012">
    <property type="component" value="Unassembled WGS sequence"/>
</dbReference>
<dbReference type="EMBL" id="JANQBD010000035">
    <property type="protein sequence ID" value="MCR8636067.1"/>
    <property type="molecule type" value="Genomic_DNA"/>
</dbReference>
<dbReference type="CDD" id="cd01948">
    <property type="entry name" value="EAL"/>
    <property type="match status" value="1"/>
</dbReference>